<proteinExistence type="predicted"/>
<organism evidence="2 3">
    <name type="scientific">Burkholderia mayonis</name>
    <dbReference type="NCBI Taxonomy" id="1385591"/>
    <lineage>
        <taxon>Bacteria</taxon>
        <taxon>Pseudomonadati</taxon>
        <taxon>Pseudomonadota</taxon>
        <taxon>Betaproteobacteria</taxon>
        <taxon>Burkholderiales</taxon>
        <taxon>Burkholderiaceae</taxon>
        <taxon>Burkholderia</taxon>
        <taxon>pseudomallei group</taxon>
    </lineage>
</organism>
<gene>
    <name evidence="2" type="ORF">WS71_15055</name>
</gene>
<dbReference type="EMBL" id="CP013389">
    <property type="protein sequence ID" value="AOJ08737.1"/>
    <property type="molecule type" value="Genomic_DNA"/>
</dbReference>
<dbReference type="AlphaFoldDB" id="A0A1B4FYI5"/>
<evidence type="ECO:0000313" key="2">
    <source>
        <dbReference type="EMBL" id="AOJ08737.1"/>
    </source>
</evidence>
<dbReference type="Proteomes" id="UP000067711">
    <property type="component" value="Chromosome 1"/>
</dbReference>
<feature type="compositionally biased region" description="Low complexity" evidence="1">
    <location>
        <begin position="180"/>
        <end position="196"/>
    </location>
</feature>
<dbReference type="RefSeq" id="WP_066488235.1">
    <property type="nucleotide sequence ID" value="NZ_CP013389.1"/>
</dbReference>
<sequence length="196" mass="21453">MKIAVIGNSHTLARVAAHRERLGGAIGQFDFYFLPDEWAMADADRLTNARPLADDDKGILLGDYDGYLISALGWWAARNETLERGMHPLSHVACATWLAANAPSSSLHLPEHLPANLAVVSTAVLSKTIARWLAEQPIARLAKHIAGRYDKPVFLQPRPAPNRALAADPDWTINRRIAPSARRSSGSTSTRSMTTR</sequence>
<protein>
    <submittedName>
        <fullName evidence="2">Uncharacterized protein</fullName>
    </submittedName>
</protein>
<reference evidence="2 3" key="1">
    <citation type="submission" date="2015-12" db="EMBL/GenBank/DDBJ databases">
        <title>Diversity of Burkholderia near neighbor genomes.</title>
        <authorList>
            <person name="Sahl J."/>
            <person name="Wagner D."/>
            <person name="Keim P."/>
        </authorList>
    </citation>
    <scope>NUCLEOTIDE SEQUENCE [LARGE SCALE GENOMIC DNA]</scope>
    <source>
        <strain evidence="2 3">BDU8</strain>
    </source>
</reference>
<evidence type="ECO:0000256" key="1">
    <source>
        <dbReference type="SAM" id="MobiDB-lite"/>
    </source>
</evidence>
<evidence type="ECO:0000313" key="3">
    <source>
        <dbReference type="Proteomes" id="UP000067711"/>
    </source>
</evidence>
<feature type="region of interest" description="Disordered" evidence="1">
    <location>
        <begin position="176"/>
        <end position="196"/>
    </location>
</feature>
<name>A0A1B4FYI5_9BURK</name>
<accession>A0A1B4FYI5</accession>